<sequence>MAGRVGNKTWLRQQLQKALQWDAEAAEAVCEAVSAAGSRGEVDELVEAYMGGSPAARKLVEQFMGPQGAAAAATAAPPPGMQMLQRGGGAGGGASGSGAGGSRPGGGGGGASGSGRAPPLTVELAPPADKPKPQLYMGPNVRVATAAPKPRKGRGGGGGAGDPAAGEAAGGAGKALAKPVINCLRCGKIYDCHGMSDEARRFLESGGLCTFCGTVVTLRYADGSTNAGAAGDAGGSGGAAAAATTAAPGAASGAGGELAGFKPEAQQGNTASSVGYNDSAAAALALKDRLVEYDRESAKRTTVYDDQSDFFAIDSNAWLTDEERAVLKQRERDMAEAEEARRKRVTVSFDLLGRKVVLEEGQVPGGPEEAAAVEAQLEAARAAAAARTAAAATAAEAAQGGDAAAPTALAAVEDKLRDLRITVNPSMAARHFVFLPQQAQQQQGQQREQHAAAHRQRPAAGGGHAAGDGQPQGRHGGSSSEGAQQQQQGKQGRGHSRLQHDDSFDDWMPADDGGIDELAAKLEKSMVGA</sequence>
<dbReference type="GO" id="GO:0005634">
    <property type="term" value="C:nucleus"/>
    <property type="evidence" value="ECO:0007669"/>
    <property type="project" value="TreeGrafter"/>
</dbReference>
<dbReference type="GO" id="GO:0045893">
    <property type="term" value="P:positive regulation of DNA-templated transcription"/>
    <property type="evidence" value="ECO:0007669"/>
    <property type="project" value="TreeGrafter"/>
</dbReference>
<feature type="compositionally biased region" description="Low complexity" evidence="1">
    <location>
        <begin position="437"/>
        <end position="446"/>
    </location>
</feature>
<dbReference type="PANTHER" id="PTHR12963">
    <property type="entry name" value="THYROID RECEPTOR INTERACTING PROTEIN RELATED"/>
    <property type="match status" value="1"/>
</dbReference>
<keyword evidence="4" id="KW-1185">Reference proteome</keyword>
<proteinExistence type="predicted"/>
<name>A0A2P6V2N4_9CHLO</name>
<dbReference type="PANTHER" id="PTHR12963:SF4">
    <property type="entry name" value="ACTIVATING SIGNAL COINTEGRATOR 1"/>
    <property type="match status" value="1"/>
</dbReference>
<evidence type="ECO:0000256" key="1">
    <source>
        <dbReference type="SAM" id="MobiDB-lite"/>
    </source>
</evidence>
<feature type="region of interest" description="Disordered" evidence="1">
    <location>
        <begin position="437"/>
        <end position="515"/>
    </location>
</feature>
<feature type="region of interest" description="Disordered" evidence="1">
    <location>
        <begin position="253"/>
        <end position="273"/>
    </location>
</feature>
<feature type="compositionally biased region" description="Gly residues" evidence="1">
    <location>
        <begin position="86"/>
        <end position="113"/>
    </location>
</feature>
<gene>
    <name evidence="3" type="ORF">C2E20_8021</name>
</gene>
<dbReference type="AlphaFoldDB" id="A0A2P6V2N4"/>
<dbReference type="InterPro" id="IPR039128">
    <property type="entry name" value="TRIP4-like"/>
</dbReference>
<evidence type="ECO:0000259" key="2">
    <source>
        <dbReference type="Pfam" id="PF23134"/>
    </source>
</evidence>
<dbReference type="EMBL" id="LHPF02000038">
    <property type="protein sequence ID" value="PSC68353.1"/>
    <property type="molecule type" value="Genomic_DNA"/>
</dbReference>
<feature type="compositionally biased region" description="Acidic residues" evidence="1">
    <location>
        <begin position="503"/>
        <end position="515"/>
    </location>
</feature>
<organism evidence="3 4">
    <name type="scientific">Micractinium conductrix</name>
    <dbReference type="NCBI Taxonomy" id="554055"/>
    <lineage>
        <taxon>Eukaryota</taxon>
        <taxon>Viridiplantae</taxon>
        <taxon>Chlorophyta</taxon>
        <taxon>core chlorophytes</taxon>
        <taxon>Trebouxiophyceae</taxon>
        <taxon>Chlorellales</taxon>
        <taxon>Chlorellaceae</taxon>
        <taxon>Chlorella clade</taxon>
        <taxon>Micractinium</taxon>
    </lineage>
</organism>
<dbReference type="Proteomes" id="UP000239649">
    <property type="component" value="Unassembled WGS sequence"/>
</dbReference>
<dbReference type="STRING" id="554055.A0A2P6V2N4"/>
<dbReference type="InterPro" id="IPR056993">
    <property type="entry name" value="TRIP4_3rd_dom"/>
</dbReference>
<feature type="compositionally biased region" description="Low complexity" evidence="1">
    <location>
        <begin position="467"/>
        <end position="490"/>
    </location>
</feature>
<feature type="domain" description="Activating signal cointegrator 1 third" evidence="2">
    <location>
        <begin position="306"/>
        <end position="358"/>
    </location>
</feature>
<evidence type="ECO:0000313" key="3">
    <source>
        <dbReference type="EMBL" id="PSC68353.1"/>
    </source>
</evidence>
<comment type="caution">
    <text evidence="3">The sequence shown here is derived from an EMBL/GenBank/DDBJ whole genome shotgun (WGS) entry which is preliminary data.</text>
</comment>
<dbReference type="Pfam" id="PF23134">
    <property type="entry name" value="TRIP4_3rd"/>
    <property type="match status" value="1"/>
</dbReference>
<accession>A0A2P6V2N4</accession>
<feature type="region of interest" description="Disordered" evidence="1">
    <location>
        <begin position="70"/>
        <end position="170"/>
    </location>
</feature>
<reference evidence="3 4" key="1">
    <citation type="journal article" date="2018" name="Plant J.">
        <title>Genome sequences of Chlorella sorokiniana UTEX 1602 and Micractinium conductrix SAG 241.80: implications to maltose excretion by a green alga.</title>
        <authorList>
            <person name="Arriola M.B."/>
            <person name="Velmurugan N."/>
            <person name="Zhang Y."/>
            <person name="Plunkett M.H."/>
            <person name="Hondzo H."/>
            <person name="Barney B.M."/>
        </authorList>
    </citation>
    <scope>NUCLEOTIDE SEQUENCE [LARGE SCALE GENOMIC DNA]</scope>
    <source>
        <strain evidence="3 4">SAG 241.80</strain>
    </source>
</reference>
<protein>
    <submittedName>
        <fullName evidence="3">Activating signal cointegrator 1</fullName>
    </submittedName>
</protein>
<dbReference type="OrthoDB" id="6614653at2759"/>
<evidence type="ECO:0000313" key="4">
    <source>
        <dbReference type="Proteomes" id="UP000239649"/>
    </source>
</evidence>